<keyword evidence="8" id="KW-0378">Hydrolase</keyword>
<evidence type="ECO:0000256" key="18">
    <source>
        <dbReference type="SAM" id="SignalP"/>
    </source>
</evidence>
<keyword evidence="5" id="KW-0964">Secreted</keyword>
<dbReference type="PROSITE" id="PS00530">
    <property type="entry name" value="RNASE_T2_1"/>
    <property type="match status" value="1"/>
</dbReference>
<evidence type="ECO:0000256" key="11">
    <source>
        <dbReference type="ARBA" id="ARBA00023180"/>
    </source>
</evidence>
<keyword evidence="12" id="KW-0458">Lysosome</keyword>
<dbReference type="Proteomes" id="UP001591681">
    <property type="component" value="Unassembled WGS sequence"/>
</dbReference>
<dbReference type="GO" id="GO:0004519">
    <property type="term" value="F:endonuclease activity"/>
    <property type="evidence" value="ECO:0007669"/>
    <property type="project" value="UniProtKB-KW"/>
</dbReference>
<reference evidence="19 20" key="1">
    <citation type="submission" date="2024-09" db="EMBL/GenBank/DDBJ databases">
        <title>A chromosome-level genome assembly of Gray's grenadier anchovy, Coilia grayii.</title>
        <authorList>
            <person name="Fu Z."/>
        </authorList>
    </citation>
    <scope>NUCLEOTIDE SEQUENCE [LARGE SCALE GENOMIC DNA]</scope>
    <source>
        <strain evidence="19">G4</strain>
        <tissue evidence="19">Muscle</tissue>
    </source>
</reference>
<comment type="catalytic activity">
    <reaction evidence="14">
        <text>a guanylyl-uridine-RNA = a 3'-end 2',3'-cyclophospho-GMP-RNA + a 5'-end dephospho-uridine-RNA</text>
        <dbReference type="Rhea" id="RHEA:81323"/>
        <dbReference type="Rhea" id="RHEA-COMP:17356"/>
        <dbReference type="Rhea" id="RHEA-COMP:19658"/>
        <dbReference type="Rhea" id="RHEA-COMP:19659"/>
        <dbReference type="ChEBI" id="CHEBI:173224"/>
        <dbReference type="ChEBI" id="CHEBI:231849"/>
        <dbReference type="ChEBI" id="CHEBI:231850"/>
    </reaction>
</comment>
<dbReference type="GO" id="GO:0016829">
    <property type="term" value="F:lyase activity"/>
    <property type="evidence" value="ECO:0007669"/>
    <property type="project" value="UniProtKB-KW"/>
</dbReference>
<evidence type="ECO:0000256" key="14">
    <source>
        <dbReference type="ARBA" id="ARBA00051280"/>
    </source>
</evidence>
<dbReference type="GO" id="GO:0016787">
    <property type="term" value="F:hydrolase activity"/>
    <property type="evidence" value="ECO:0007669"/>
    <property type="project" value="UniProtKB-KW"/>
</dbReference>
<dbReference type="GO" id="GO:0005576">
    <property type="term" value="C:extracellular region"/>
    <property type="evidence" value="ECO:0007669"/>
    <property type="project" value="UniProtKB-SubCell"/>
</dbReference>
<feature type="active site" evidence="16">
    <location>
        <position position="57"/>
    </location>
</feature>
<keyword evidence="7" id="KW-0255">Endonuclease</keyword>
<organism evidence="19 20">
    <name type="scientific">Coilia grayii</name>
    <name type="common">Gray's grenadier anchovy</name>
    <dbReference type="NCBI Taxonomy" id="363190"/>
    <lineage>
        <taxon>Eukaryota</taxon>
        <taxon>Metazoa</taxon>
        <taxon>Chordata</taxon>
        <taxon>Craniata</taxon>
        <taxon>Vertebrata</taxon>
        <taxon>Euteleostomi</taxon>
        <taxon>Actinopterygii</taxon>
        <taxon>Neopterygii</taxon>
        <taxon>Teleostei</taxon>
        <taxon>Clupei</taxon>
        <taxon>Clupeiformes</taxon>
        <taxon>Clupeoidei</taxon>
        <taxon>Engraulidae</taxon>
        <taxon>Coilinae</taxon>
        <taxon>Coilia</taxon>
    </lineage>
</organism>
<keyword evidence="6" id="KW-0540">Nuclease</keyword>
<comment type="subcellular location">
    <subcellularLocation>
        <location evidence="2">Endoplasmic reticulum lumen</location>
    </subcellularLocation>
    <subcellularLocation>
        <location evidence="1">Lysosome lumen</location>
    </subcellularLocation>
    <subcellularLocation>
        <location evidence="3">Secreted</location>
    </subcellularLocation>
</comment>
<feature type="chain" id="PRO_5044780773" evidence="18">
    <location>
        <begin position="22"/>
        <end position="263"/>
    </location>
</feature>
<evidence type="ECO:0000256" key="7">
    <source>
        <dbReference type="ARBA" id="ARBA00022759"/>
    </source>
</evidence>
<proteinExistence type="inferred from homology"/>
<gene>
    <name evidence="19" type="ORF">ACEWY4_021195</name>
</gene>
<keyword evidence="20" id="KW-1185">Reference proteome</keyword>
<keyword evidence="13" id="KW-0456">Lyase</keyword>
<evidence type="ECO:0000256" key="3">
    <source>
        <dbReference type="ARBA" id="ARBA00004613"/>
    </source>
</evidence>
<evidence type="ECO:0000256" key="1">
    <source>
        <dbReference type="ARBA" id="ARBA00004227"/>
    </source>
</evidence>
<feature type="active site" evidence="16">
    <location>
        <position position="108"/>
    </location>
</feature>
<keyword evidence="9" id="KW-0256">Endoplasmic reticulum</keyword>
<dbReference type="InterPro" id="IPR001568">
    <property type="entry name" value="RNase_T2-like"/>
</dbReference>
<evidence type="ECO:0000256" key="17">
    <source>
        <dbReference type="RuleBase" id="RU004328"/>
    </source>
</evidence>
<dbReference type="GO" id="GO:0043202">
    <property type="term" value="C:lysosomal lumen"/>
    <property type="evidence" value="ECO:0007669"/>
    <property type="project" value="UniProtKB-SubCell"/>
</dbReference>
<evidence type="ECO:0000313" key="20">
    <source>
        <dbReference type="Proteomes" id="UP001591681"/>
    </source>
</evidence>
<evidence type="ECO:0000256" key="16">
    <source>
        <dbReference type="PIRSR" id="PIRSR633697-1"/>
    </source>
</evidence>
<dbReference type="PROSITE" id="PS00531">
    <property type="entry name" value="RNASE_T2_2"/>
    <property type="match status" value="1"/>
</dbReference>
<evidence type="ECO:0000256" key="15">
    <source>
        <dbReference type="ARBA" id="ARBA00052670"/>
    </source>
</evidence>
<evidence type="ECO:0000256" key="6">
    <source>
        <dbReference type="ARBA" id="ARBA00022722"/>
    </source>
</evidence>
<evidence type="ECO:0000256" key="12">
    <source>
        <dbReference type="ARBA" id="ARBA00023228"/>
    </source>
</evidence>
<evidence type="ECO:0000256" key="2">
    <source>
        <dbReference type="ARBA" id="ARBA00004319"/>
    </source>
</evidence>
<comment type="catalytic activity">
    <reaction evidence="15">
        <text>an adenylyl-uridine-RNA = a 3'-end 2',3'-cyclophospho-AMP-RNA + a 5'-end dephospho-uridine-RNA</text>
        <dbReference type="Rhea" id="RHEA:81383"/>
        <dbReference type="Rhea" id="RHEA-COMP:17356"/>
        <dbReference type="Rhea" id="RHEA-COMP:19675"/>
        <dbReference type="Rhea" id="RHEA-COMP:19676"/>
        <dbReference type="ChEBI" id="CHEBI:173224"/>
        <dbReference type="ChEBI" id="CHEBI:231879"/>
        <dbReference type="ChEBI" id="CHEBI:231881"/>
    </reaction>
    <physiologicalReaction direction="left-to-right" evidence="15">
        <dbReference type="Rhea" id="RHEA:81384"/>
    </physiologicalReaction>
</comment>
<evidence type="ECO:0000256" key="10">
    <source>
        <dbReference type="ARBA" id="ARBA00023157"/>
    </source>
</evidence>
<evidence type="ECO:0000313" key="19">
    <source>
        <dbReference type="EMBL" id="KAL2083422.1"/>
    </source>
</evidence>
<evidence type="ECO:0000256" key="5">
    <source>
        <dbReference type="ARBA" id="ARBA00022525"/>
    </source>
</evidence>
<dbReference type="InterPro" id="IPR018188">
    <property type="entry name" value="RNase_T2_His_AS_1"/>
</dbReference>
<sequence length="263" mass="30478">MRAFEVVTLLCLVCGVVTVSSNSLWRPWTKLILTHHWPQTFCTMEHCKQHFKYWTLHGLWPDSGIACNRTWKLNMTEIQDLIPEMDKYWPNLLHPTKDDFWKYEWCKHGTCAATAESLNSQHKYFSKALELYKMFDLTGTLLKAGIVPADKNYKLEDIEGAIVQAYGAKPKIQCHHDQSNKGEQHQQLGQIEICINRDFKPINCEKSLEDLWGEVNEIVPLQFNKPSGFSVCDHEEPVQYPPVKEKFEVSTNTSKFLLSGQRC</sequence>
<comment type="similarity">
    <text evidence="4 17">Belongs to the RNase T2 family.</text>
</comment>
<comment type="caution">
    <text evidence="19">The sequence shown here is derived from an EMBL/GenBank/DDBJ whole genome shotgun (WGS) entry which is preliminary data.</text>
</comment>
<evidence type="ECO:0000256" key="8">
    <source>
        <dbReference type="ARBA" id="ARBA00022801"/>
    </source>
</evidence>
<keyword evidence="11" id="KW-0325">Glycoprotein</keyword>
<dbReference type="PANTHER" id="PTHR11240">
    <property type="entry name" value="RIBONUCLEASE T2"/>
    <property type="match status" value="1"/>
</dbReference>
<dbReference type="GO" id="GO:0006401">
    <property type="term" value="P:RNA catabolic process"/>
    <property type="evidence" value="ECO:0007669"/>
    <property type="project" value="UniProtKB-ARBA"/>
</dbReference>
<dbReference type="CDD" id="cd01061">
    <property type="entry name" value="RNase_T2_euk"/>
    <property type="match status" value="1"/>
</dbReference>
<dbReference type="InterPro" id="IPR036430">
    <property type="entry name" value="RNase_T2-like_sf"/>
</dbReference>
<evidence type="ECO:0000256" key="4">
    <source>
        <dbReference type="ARBA" id="ARBA00007469"/>
    </source>
</evidence>
<dbReference type="EMBL" id="JBHFQA010000018">
    <property type="protein sequence ID" value="KAL2083422.1"/>
    <property type="molecule type" value="Genomic_DNA"/>
</dbReference>
<dbReference type="SUPFAM" id="SSF55895">
    <property type="entry name" value="Ribonuclease Rh-like"/>
    <property type="match status" value="1"/>
</dbReference>
<dbReference type="Gene3D" id="3.90.730.10">
    <property type="entry name" value="Ribonuclease T2-like"/>
    <property type="match status" value="1"/>
</dbReference>
<evidence type="ECO:0000256" key="9">
    <source>
        <dbReference type="ARBA" id="ARBA00022824"/>
    </source>
</evidence>
<dbReference type="GO" id="GO:0005788">
    <property type="term" value="C:endoplasmic reticulum lumen"/>
    <property type="evidence" value="ECO:0007669"/>
    <property type="project" value="UniProtKB-SubCell"/>
</dbReference>
<dbReference type="AlphaFoldDB" id="A0ABD1J8A9"/>
<dbReference type="PANTHER" id="PTHR11240:SF22">
    <property type="entry name" value="RIBONUCLEASE T2"/>
    <property type="match status" value="1"/>
</dbReference>
<dbReference type="Pfam" id="PF00445">
    <property type="entry name" value="Ribonuclease_T2"/>
    <property type="match status" value="1"/>
</dbReference>
<feature type="active site" evidence="16">
    <location>
        <position position="104"/>
    </location>
</feature>
<evidence type="ECO:0000256" key="13">
    <source>
        <dbReference type="ARBA" id="ARBA00023239"/>
    </source>
</evidence>
<keyword evidence="10" id="KW-1015">Disulfide bond</keyword>
<dbReference type="FunFam" id="3.90.730.10:FF:000001">
    <property type="entry name" value="Ribonuclease T2"/>
    <property type="match status" value="1"/>
</dbReference>
<dbReference type="InterPro" id="IPR033697">
    <property type="entry name" value="Ribonuclease_T2_eukaryotic"/>
</dbReference>
<protein>
    <submittedName>
        <fullName evidence="19">Uncharacterized protein</fullName>
    </submittedName>
</protein>
<feature type="signal peptide" evidence="18">
    <location>
        <begin position="1"/>
        <end position="21"/>
    </location>
</feature>
<keyword evidence="18" id="KW-0732">Signal</keyword>
<accession>A0ABD1J8A9</accession>
<name>A0ABD1J8A9_9TELE</name>
<dbReference type="InterPro" id="IPR033130">
    <property type="entry name" value="RNase_T2_His_AS_2"/>
</dbReference>